<keyword evidence="1" id="KW-0732">Signal</keyword>
<sequence>MARLTYICLATIALMAAVTSAAPCGHSHNGGGDSDIILDDIETGHNPHDHIHDIEEDVVNMPDDNWDFIDECDIDCDDMHDDGPMDGGNDLKLNRAGQKLASLKNLKLHDLVQGINAL</sequence>
<feature type="signal peptide" evidence="1">
    <location>
        <begin position="1"/>
        <end position="21"/>
    </location>
</feature>
<dbReference type="Proteomes" id="UP000603453">
    <property type="component" value="Unassembled WGS sequence"/>
</dbReference>
<name>A0A8H7QT76_9FUNG</name>
<dbReference type="EMBL" id="JAEPRD010000113">
    <property type="protein sequence ID" value="KAG2198333.1"/>
    <property type="molecule type" value="Genomic_DNA"/>
</dbReference>
<feature type="chain" id="PRO_5034588457" evidence="1">
    <location>
        <begin position="22"/>
        <end position="118"/>
    </location>
</feature>
<evidence type="ECO:0000313" key="3">
    <source>
        <dbReference type="Proteomes" id="UP000603453"/>
    </source>
</evidence>
<accession>A0A8H7QT76</accession>
<organism evidence="2 3">
    <name type="scientific">Mucor saturninus</name>
    <dbReference type="NCBI Taxonomy" id="64648"/>
    <lineage>
        <taxon>Eukaryota</taxon>
        <taxon>Fungi</taxon>
        <taxon>Fungi incertae sedis</taxon>
        <taxon>Mucoromycota</taxon>
        <taxon>Mucoromycotina</taxon>
        <taxon>Mucoromycetes</taxon>
        <taxon>Mucorales</taxon>
        <taxon>Mucorineae</taxon>
        <taxon>Mucoraceae</taxon>
        <taxon>Mucor</taxon>
    </lineage>
</organism>
<comment type="caution">
    <text evidence="2">The sequence shown here is derived from an EMBL/GenBank/DDBJ whole genome shotgun (WGS) entry which is preliminary data.</text>
</comment>
<reference evidence="2" key="1">
    <citation type="submission" date="2020-12" db="EMBL/GenBank/DDBJ databases">
        <title>Metabolic potential, ecology and presence of endohyphal bacteria is reflected in genomic diversity of Mucoromycotina.</title>
        <authorList>
            <person name="Muszewska A."/>
            <person name="Okrasinska A."/>
            <person name="Steczkiewicz K."/>
            <person name="Drgas O."/>
            <person name="Orlowska M."/>
            <person name="Perlinska-Lenart U."/>
            <person name="Aleksandrzak-Piekarczyk T."/>
            <person name="Szatraj K."/>
            <person name="Zielenkiewicz U."/>
            <person name="Pilsyk S."/>
            <person name="Malc E."/>
            <person name="Mieczkowski P."/>
            <person name="Kruszewska J.S."/>
            <person name="Biernat P."/>
            <person name="Pawlowska J."/>
        </authorList>
    </citation>
    <scope>NUCLEOTIDE SEQUENCE</scope>
    <source>
        <strain evidence="2">WA0000017839</strain>
    </source>
</reference>
<dbReference type="AlphaFoldDB" id="A0A8H7QT76"/>
<evidence type="ECO:0000256" key="1">
    <source>
        <dbReference type="SAM" id="SignalP"/>
    </source>
</evidence>
<proteinExistence type="predicted"/>
<keyword evidence="3" id="KW-1185">Reference proteome</keyword>
<protein>
    <submittedName>
        <fullName evidence="2">Uncharacterized protein</fullName>
    </submittedName>
</protein>
<evidence type="ECO:0000313" key="2">
    <source>
        <dbReference type="EMBL" id="KAG2198333.1"/>
    </source>
</evidence>
<gene>
    <name evidence="2" type="ORF">INT47_003046</name>
</gene>